<name>A0A1G2DL31_9BACT</name>
<accession>A0A1G2DL31</accession>
<evidence type="ECO:0000313" key="2">
    <source>
        <dbReference type="EMBL" id="OGZ14347.1"/>
    </source>
</evidence>
<dbReference type="Proteomes" id="UP000177573">
    <property type="component" value="Unassembled WGS sequence"/>
</dbReference>
<evidence type="ECO:0000313" key="3">
    <source>
        <dbReference type="Proteomes" id="UP000177573"/>
    </source>
</evidence>
<feature type="compositionally biased region" description="Basic and acidic residues" evidence="1">
    <location>
        <begin position="34"/>
        <end position="49"/>
    </location>
</feature>
<organism evidence="2 3">
    <name type="scientific">Candidatus Lloydbacteria bacterium RIFCSPLOWO2_02_FULL_51_11</name>
    <dbReference type="NCBI Taxonomy" id="1798667"/>
    <lineage>
        <taxon>Bacteria</taxon>
        <taxon>Candidatus Lloydiibacteriota</taxon>
    </lineage>
</organism>
<comment type="caution">
    <text evidence="2">The sequence shown here is derived from an EMBL/GenBank/DDBJ whole genome shotgun (WGS) entry which is preliminary data.</text>
</comment>
<evidence type="ECO:0000256" key="1">
    <source>
        <dbReference type="SAM" id="MobiDB-lite"/>
    </source>
</evidence>
<reference evidence="2 3" key="1">
    <citation type="journal article" date="2016" name="Nat. Commun.">
        <title>Thousands of microbial genomes shed light on interconnected biogeochemical processes in an aquifer system.</title>
        <authorList>
            <person name="Anantharaman K."/>
            <person name="Brown C.T."/>
            <person name="Hug L.A."/>
            <person name="Sharon I."/>
            <person name="Castelle C.J."/>
            <person name="Probst A.J."/>
            <person name="Thomas B.C."/>
            <person name="Singh A."/>
            <person name="Wilkins M.J."/>
            <person name="Karaoz U."/>
            <person name="Brodie E.L."/>
            <person name="Williams K.H."/>
            <person name="Hubbard S.S."/>
            <person name="Banfield J.F."/>
        </authorList>
    </citation>
    <scope>NUCLEOTIDE SEQUENCE [LARGE SCALE GENOMIC DNA]</scope>
</reference>
<dbReference type="EMBL" id="MHLR01000030">
    <property type="protein sequence ID" value="OGZ14347.1"/>
    <property type="molecule type" value="Genomic_DNA"/>
</dbReference>
<feature type="region of interest" description="Disordered" evidence="1">
    <location>
        <begin position="17"/>
        <end position="108"/>
    </location>
</feature>
<proteinExistence type="predicted"/>
<protein>
    <submittedName>
        <fullName evidence="2">Uncharacterized protein</fullName>
    </submittedName>
</protein>
<feature type="compositionally biased region" description="Gly residues" evidence="1">
    <location>
        <begin position="87"/>
        <end position="101"/>
    </location>
</feature>
<dbReference type="AlphaFoldDB" id="A0A1G2DL31"/>
<sequence length="108" mass="10536">MYIPYKHTPPAPIVRQKTTRAECSGVGRSGIQHENGKNDEGTEDARSDGVSRFFYAGGDAEGDAGGGGGEEEGGEGGYDVAVDDEAGGGAGGGGGGAGGDGGEGDEAK</sequence>
<gene>
    <name evidence="2" type="ORF">A3J08_02200</name>
</gene>